<feature type="domain" description="Response regulatory" evidence="14">
    <location>
        <begin position="636"/>
        <end position="757"/>
    </location>
</feature>
<dbReference type="Proteomes" id="UP000007374">
    <property type="component" value="Unassembled WGS sequence"/>
</dbReference>
<dbReference type="Pfam" id="PF08448">
    <property type="entry name" value="PAS_4"/>
    <property type="match status" value="1"/>
</dbReference>
<dbReference type="Gene3D" id="3.30.565.10">
    <property type="entry name" value="Histidine kinase-like ATPase, C-terminal domain"/>
    <property type="match status" value="1"/>
</dbReference>
<keyword evidence="5" id="KW-0547">Nucleotide-binding</keyword>
<keyword evidence="7" id="KW-0067">ATP-binding</keyword>
<dbReference type="InterPro" id="IPR000014">
    <property type="entry name" value="PAS"/>
</dbReference>
<evidence type="ECO:0000313" key="17">
    <source>
        <dbReference type="Proteomes" id="UP000007374"/>
    </source>
</evidence>
<dbReference type="GO" id="GO:0000155">
    <property type="term" value="F:phosphorelay sensor kinase activity"/>
    <property type="evidence" value="ECO:0007669"/>
    <property type="project" value="InterPro"/>
</dbReference>
<dbReference type="eggNOG" id="COG2205">
    <property type="taxonomic scope" value="Bacteria"/>
</dbReference>
<evidence type="ECO:0000256" key="7">
    <source>
        <dbReference type="ARBA" id="ARBA00022840"/>
    </source>
</evidence>
<protein>
    <recommendedName>
        <fullName evidence="10">Sensory/regulatory protein RpfC</fullName>
        <ecNumber evidence="2">2.7.13.3</ecNumber>
    </recommendedName>
</protein>
<evidence type="ECO:0000256" key="6">
    <source>
        <dbReference type="ARBA" id="ARBA00022777"/>
    </source>
</evidence>
<dbReference type="InterPro" id="IPR004358">
    <property type="entry name" value="Sig_transdc_His_kin-like_C"/>
</dbReference>
<dbReference type="Pfam" id="PF00072">
    <property type="entry name" value="Response_reg"/>
    <property type="match status" value="1"/>
</dbReference>
<dbReference type="FunFam" id="1.10.287.130:FF:000002">
    <property type="entry name" value="Two-component osmosensing histidine kinase"/>
    <property type="match status" value="1"/>
</dbReference>
<evidence type="ECO:0000259" key="14">
    <source>
        <dbReference type="PROSITE" id="PS50110"/>
    </source>
</evidence>
<dbReference type="STRING" id="721133.SAMN05216176_102346"/>
<feature type="modified residue" description="4-aspartylphosphate" evidence="11">
    <location>
        <position position="687"/>
    </location>
</feature>
<evidence type="ECO:0000256" key="1">
    <source>
        <dbReference type="ARBA" id="ARBA00000085"/>
    </source>
</evidence>
<comment type="catalytic activity">
    <reaction evidence="1">
        <text>ATP + protein L-histidine = ADP + protein N-phospho-L-histidine.</text>
        <dbReference type="EC" id="2.7.13.3"/>
    </reaction>
</comment>
<evidence type="ECO:0000256" key="5">
    <source>
        <dbReference type="ARBA" id="ARBA00022741"/>
    </source>
</evidence>
<evidence type="ECO:0000313" key="16">
    <source>
        <dbReference type="EMBL" id="EKF44417.1"/>
    </source>
</evidence>
<dbReference type="CDD" id="cd00082">
    <property type="entry name" value="HisKA"/>
    <property type="match status" value="1"/>
</dbReference>
<gene>
    <name evidence="16" type="ORF">NA8A_01705</name>
</gene>
<dbReference type="PATRIC" id="fig|1231190.3.peg.363"/>
<dbReference type="PROSITE" id="PS50112">
    <property type="entry name" value="PAS"/>
    <property type="match status" value="1"/>
</dbReference>
<dbReference type="GO" id="GO:0005524">
    <property type="term" value="F:ATP binding"/>
    <property type="evidence" value="ECO:0007669"/>
    <property type="project" value="UniProtKB-KW"/>
</dbReference>
<accession>K2PTJ3</accession>
<name>K2PTJ3_9HYPH</name>
<dbReference type="SMART" id="SM00387">
    <property type="entry name" value="HATPase_c"/>
    <property type="match status" value="1"/>
</dbReference>
<dbReference type="CDD" id="cd00130">
    <property type="entry name" value="PAS"/>
    <property type="match status" value="1"/>
</dbReference>
<keyword evidence="12" id="KW-1133">Transmembrane helix</keyword>
<dbReference type="Gene3D" id="3.40.50.2300">
    <property type="match status" value="1"/>
</dbReference>
<dbReference type="SMART" id="SM00448">
    <property type="entry name" value="REC"/>
    <property type="match status" value="1"/>
</dbReference>
<reference evidence="16 17" key="1">
    <citation type="journal article" date="2012" name="J. Bacteriol.">
        <title>Genome Sequence of Nitratireductor indicus Type Strain C115.</title>
        <authorList>
            <person name="Lai Q."/>
            <person name="Li G."/>
            <person name="Yu Z."/>
            <person name="Shao Z."/>
        </authorList>
    </citation>
    <scope>NUCLEOTIDE SEQUENCE [LARGE SCALE GENOMIC DNA]</scope>
    <source>
        <strain evidence="16 17">C115</strain>
    </source>
</reference>
<dbReference type="InterPro" id="IPR035965">
    <property type="entry name" value="PAS-like_dom_sf"/>
</dbReference>
<evidence type="ECO:0000256" key="10">
    <source>
        <dbReference type="ARBA" id="ARBA00068150"/>
    </source>
</evidence>
<keyword evidence="12" id="KW-0812">Transmembrane</keyword>
<dbReference type="InterPro" id="IPR013656">
    <property type="entry name" value="PAS_4"/>
</dbReference>
<dbReference type="PRINTS" id="PR00344">
    <property type="entry name" value="BCTRLSENSOR"/>
</dbReference>
<evidence type="ECO:0000259" key="15">
    <source>
        <dbReference type="PROSITE" id="PS50112"/>
    </source>
</evidence>
<dbReference type="InterPro" id="IPR003661">
    <property type="entry name" value="HisK_dim/P_dom"/>
</dbReference>
<dbReference type="CDD" id="cd16922">
    <property type="entry name" value="HATPase_EvgS-ArcB-TorS-like"/>
    <property type="match status" value="1"/>
</dbReference>
<keyword evidence="3 11" id="KW-0597">Phosphoprotein</keyword>
<evidence type="ECO:0000256" key="12">
    <source>
        <dbReference type="SAM" id="Phobius"/>
    </source>
</evidence>
<proteinExistence type="predicted"/>
<dbReference type="SMART" id="SM00091">
    <property type="entry name" value="PAS"/>
    <property type="match status" value="1"/>
</dbReference>
<dbReference type="EC" id="2.7.13.3" evidence="2"/>
<evidence type="ECO:0000256" key="2">
    <source>
        <dbReference type="ARBA" id="ARBA00012438"/>
    </source>
</evidence>
<dbReference type="FunFam" id="3.30.565.10:FF:000010">
    <property type="entry name" value="Sensor histidine kinase RcsC"/>
    <property type="match status" value="1"/>
</dbReference>
<dbReference type="Gene3D" id="3.30.450.20">
    <property type="entry name" value="PAS domain"/>
    <property type="match status" value="1"/>
</dbReference>
<dbReference type="NCBIfam" id="TIGR00229">
    <property type="entry name" value="sensory_box"/>
    <property type="match status" value="1"/>
</dbReference>
<keyword evidence="4" id="KW-0808">Transferase</keyword>
<keyword evidence="17" id="KW-1185">Reference proteome</keyword>
<feature type="domain" description="Histidine kinase" evidence="13">
    <location>
        <begin position="257"/>
        <end position="477"/>
    </location>
</feature>
<organism evidence="16 17">
    <name type="scientific">Nitratireductor indicus C115</name>
    <dbReference type="NCBI Taxonomy" id="1231190"/>
    <lineage>
        <taxon>Bacteria</taxon>
        <taxon>Pseudomonadati</taxon>
        <taxon>Pseudomonadota</taxon>
        <taxon>Alphaproteobacteria</taxon>
        <taxon>Hyphomicrobiales</taxon>
        <taxon>Phyllobacteriaceae</taxon>
        <taxon>Nitratireductor</taxon>
    </lineage>
</organism>
<evidence type="ECO:0000256" key="11">
    <source>
        <dbReference type="PROSITE-ProRule" id="PRU00169"/>
    </source>
</evidence>
<dbReference type="InterPro" id="IPR011006">
    <property type="entry name" value="CheY-like_superfamily"/>
</dbReference>
<dbReference type="InterPro" id="IPR036890">
    <property type="entry name" value="HATPase_C_sf"/>
</dbReference>
<dbReference type="PANTHER" id="PTHR45339">
    <property type="entry name" value="HYBRID SIGNAL TRANSDUCTION HISTIDINE KINASE J"/>
    <property type="match status" value="1"/>
</dbReference>
<dbReference type="Gene3D" id="1.10.287.130">
    <property type="match status" value="1"/>
</dbReference>
<dbReference type="Pfam" id="PF00512">
    <property type="entry name" value="HisKA"/>
    <property type="match status" value="1"/>
</dbReference>
<evidence type="ECO:0000256" key="8">
    <source>
        <dbReference type="ARBA" id="ARBA00023012"/>
    </source>
</evidence>
<dbReference type="AlphaFoldDB" id="K2PTJ3"/>
<dbReference type="InterPro" id="IPR005467">
    <property type="entry name" value="His_kinase_dom"/>
</dbReference>
<dbReference type="SUPFAM" id="SSF47384">
    <property type="entry name" value="Homodimeric domain of signal transducing histidine kinase"/>
    <property type="match status" value="1"/>
</dbReference>
<dbReference type="PROSITE" id="PS50109">
    <property type="entry name" value="HIS_KIN"/>
    <property type="match status" value="1"/>
</dbReference>
<evidence type="ECO:0000256" key="4">
    <source>
        <dbReference type="ARBA" id="ARBA00022679"/>
    </source>
</evidence>
<dbReference type="PROSITE" id="PS50110">
    <property type="entry name" value="RESPONSE_REGULATORY"/>
    <property type="match status" value="1"/>
</dbReference>
<dbReference type="SUPFAM" id="SSF55785">
    <property type="entry name" value="PYP-like sensor domain (PAS domain)"/>
    <property type="match status" value="1"/>
</dbReference>
<evidence type="ECO:0000259" key="13">
    <source>
        <dbReference type="PROSITE" id="PS50109"/>
    </source>
</evidence>
<dbReference type="InterPro" id="IPR003594">
    <property type="entry name" value="HATPase_dom"/>
</dbReference>
<feature type="domain" description="PAS" evidence="15">
    <location>
        <begin position="119"/>
        <end position="166"/>
    </location>
</feature>
<dbReference type="EMBL" id="AMSI01000001">
    <property type="protein sequence ID" value="EKF44417.1"/>
    <property type="molecule type" value="Genomic_DNA"/>
</dbReference>
<dbReference type="InterPro" id="IPR036097">
    <property type="entry name" value="HisK_dim/P_sf"/>
</dbReference>
<dbReference type="InterPro" id="IPR001789">
    <property type="entry name" value="Sig_transdc_resp-reg_receiver"/>
</dbReference>
<dbReference type="PANTHER" id="PTHR45339:SF5">
    <property type="entry name" value="HISTIDINE KINASE"/>
    <property type="match status" value="1"/>
</dbReference>
<keyword evidence="8" id="KW-0902">Two-component regulatory system</keyword>
<evidence type="ECO:0000256" key="3">
    <source>
        <dbReference type="ARBA" id="ARBA00022553"/>
    </source>
</evidence>
<comment type="subunit">
    <text evidence="9">At low DSF concentrations, interacts with RpfF.</text>
</comment>
<evidence type="ECO:0000256" key="9">
    <source>
        <dbReference type="ARBA" id="ARBA00064003"/>
    </source>
</evidence>
<comment type="caution">
    <text evidence="16">The sequence shown here is derived from an EMBL/GenBank/DDBJ whole genome shotgun (WGS) entry which is preliminary data.</text>
</comment>
<feature type="transmembrane region" description="Helical" evidence="12">
    <location>
        <begin position="48"/>
        <end position="80"/>
    </location>
</feature>
<dbReference type="CDD" id="cd17546">
    <property type="entry name" value="REC_hyHK_CKI1_RcsC-like"/>
    <property type="match status" value="1"/>
</dbReference>
<sequence length="759" mass="81527">MAERIATPVASEKVQPRRMRIKSPALAPALASEGLVPPHRGGEMMLSLAILLIAGIAHLTGASPLIGLFLAILGAFSLLVTVRAANADKRLLSEVARKEAVSRVEMEDLADRMWELRESEERFQGLVDALGDLIVHRDRGGRIIYVNRVFAELLDREPEQLVGRTLSQLGIDIGLVPDAAFSDGECLSSTDVAIHTRHGVRWYSWIEHSVRDEKAGSVSHRAIARDITARKRAERALINARERAEQASHAKSRFLATVSHEIRTPMNGIMGMATLLADTRLTPEQRTYVGAVSTSASALLALIEDLLDYSKIEAGRLELEPQSILVHEMVENVVELLAARAFAKKIGLGCYIAPNVPSRITADPGRVRQVLLNLLGNAVKFTDEGGVTVCVTREEKNGAPAIRFAVTDSGPGMEKADITRIFKDFEQVDGSSTRRHGGAGLGLAITKRIVDAMNGSIAVASTPGEGSEFAVVLPLGTGAHEEADADPVLYEVNAVILSPYLEEAETIAMTIRAYGGSAVIATGPEDAARLAKEAGKPFDTVLVDATLEADDGNLITRLHQLGVGAGRALTLITPSERGRLAAFRASGYGAFLARPVRGKTLLHQLLSEHGEIAWPVSEARDAKGRKQLAEAKRGLRILVAEDNEINAMLARAALKKAGHEVDLVSNGRSALEAVSNSVKRYDVVLMDLHMPVMDGLDAINAIRRHEEETGIAPVPILVLSADGQEKTRHGVLAHGANGFVTKPLDPDKLLAALEMHAAA</sequence>
<keyword evidence="6 16" id="KW-0418">Kinase</keyword>
<dbReference type="SUPFAM" id="SSF52172">
    <property type="entry name" value="CheY-like"/>
    <property type="match status" value="1"/>
</dbReference>
<dbReference type="eggNOG" id="COG0784">
    <property type="taxonomic scope" value="Bacteria"/>
</dbReference>
<keyword evidence="12" id="KW-0472">Membrane</keyword>
<dbReference type="SMART" id="SM00388">
    <property type="entry name" value="HisKA"/>
    <property type="match status" value="1"/>
</dbReference>
<dbReference type="SUPFAM" id="SSF55874">
    <property type="entry name" value="ATPase domain of HSP90 chaperone/DNA topoisomerase II/histidine kinase"/>
    <property type="match status" value="1"/>
</dbReference>
<dbReference type="Pfam" id="PF02518">
    <property type="entry name" value="HATPase_c"/>
    <property type="match status" value="1"/>
</dbReference>